<dbReference type="InterPro" id="IPR026044">
    <property type="entry name" value="MltA"/>
</dbReference>
<dbReference type="Gene3D" id="2.40.240.50">
    <property type="entry name" value="Barwin-like endoglucanases"/>
    <property type="match status" value="1"/>
</dbReference>
<gene>
    <name evidence="7" type="ORF">FNW02_09735</name>
</gene>
<dbReference type="PANTHER" id="PTHR30124:SF0">
    <property type="entry name" value="MEMBRANE-BOUND LYTIC MUREIN TRANSGLYCOSYLASE A"/>
    <property type="match status" value="1"/>
</dbReference>
<keyword evidence="3" id="KW-0456">Lyase</keyword>
<evidence type="ECO:0000256" key="5">
    <source>
        <dbReference type="ARBA" id="ARBA00030918"/>
    </source>
</evidence>
<reference evidence="7" key="1">
    <citation type="submission" date="2019-07" db="EMBL/GenBank/DDBJ databases">
        <title>Toxilogical consequences of a new and cryptic species of cyanobacteria (Komarekiella delphini-convector) recovered from the epidermis of a bottlenose dolphin and 1500 ft. in the air.</title>
        <authorList>
            <person name="Brown A.O."/>
            <person name="Dvorak P."/>
            <person name="Villanueva C.D."/>
            <person name="Foss A.J."/>
            <person name="Garvey A.D."/>
            <person name="Gibson Q.A."/>
            <person name="Johansen J.R."/>
            <person name="Casamatta D.A."/>
        </authorList>
    </citation>
    <scope>NUCLEOTIDE SEQUENCE</scope>
    <source>
        <strain evidence="7">SJRDD-AB1</strain>
    </source>
</reference>
<evidence type="ECO:0000256" key="3">
    <source>
        <dbReference type="ARBA" id="ARBA00023239"/>
    </source>
</evidence>
<dbReference type="EC" id="4.2.2.n1" evidence="2"/>
<dbReference type="GO" id="GO:0071555">
    <property type="term" value="P:cell wall organization"/>
    <property type="evidence" value="ECO:0007669"/>
    <property type="project" value="UniProtKB-KW"/>
</dbReference>
<sequence length="431" mass="48024">MKKTFAAIAISIPVILAGFLVRMQSLAHQELSPPECRVEKWDIPTSFFNSQNQDASIQKSKVPPSAVLIQRLPVTCCQGDASCVDEFIYAKENNQLPDKKALLIAIDHSLQYLQTANAVAAYQRDQVTGITRDRVLNSLKRFRELLVKTNSATELHTAIEREFVFYQSVGHDTKGAVLFTAYYEPLYAASRFPTAEYRYPIYRLPADLDSWPKPHPTRQELEGADGLQGEKGNLRGLELFWFRDRLEPYLAQIQGSARIQLTDGTQTTIGYAGNTAYTYKSIGRELANDGKLPLEGMTMPIILDYFQKYPQDLNIYIPRDRSFVFFQENHGNPAQGSINVPVTAERSIATDKSLMPPGALALIRASFPFANATGIEHRIVSRYVLDQDTGGAIKGAGRVDYFLGTGKVAGDRAGVTVSNGQLFYLLLKPKN</sequence>
<dbReference type="GO" id="GO:0009253">
    <property type="term" value="P:peptidoglycan catabolic process"/>
    <property type="evidence" value="ECO:0007669"/>
    <property type="project" value="TreeGrafter"/>
</dbReference>
<evidence type="ECO:0000313" key="7">
    <source>
        <dbReference type="EMBL" id="MBD6616104.1"/>
    </source>
</evidence>
<dbReference type="SUPFAM" id="SSF50685">
    <property type="entry name" value="Barwin-like endoglucanases"/>
    <property type="match status" value="1"/>
</dbReference>
<dbReference type="InterPro" id="IPR005300">
    <property type="entry name" value="MltA_B"/>
</dbReference>
<dbReference type="Pfam" id="PF06725">
    <property type="entry name" value="3D"/>
    <property type="match status" value="1"/>
</dbReference>
<dbReference type="CDD" id="cd14485">
    <property type="entry name" value="mltA_like_LT_A"/>
    <property type="match status" value="1"/>
</dbReference>
<evidence type="ECO:0000256" key="1">
    <source>
        <dbReference type="ARBA" id="ARBA00001420"/>
    </source>
</evidence>
<comment type="caution">
    <text evidence="7">The sequence shown here is derived from an EMBL/GenBank/DDBJ whole genome shotgun (WGS) entry which is preliminary data.</text>
</comment>
<dbReference type="GO" id="GO:0008933">
    <property type="term" value="F:peptidoglycan lytic transglycosylase activity"/>
    <property type="evidence" value="ECO:0007669"/>
    <property type="project" value="TreeGrafter"/>
</dbReference>
<protein>
    <recommendedName>
        <fullName evidence="2">peptidoglycan lytic exotransglycosylase</fullName>
        <ecNumber evidence="2">4.2.2.n1</ecNumber>
    </recommendedName>
    <alternativeName>
        <fullName evidence="5">Murein hydrolase A</fullName>
    </alternativeName>
</protein>
<keyword evidence="4" id="KW-0961">Cell wall biogenesis/degradation</keyword>
<dbReference type="SMART" id="SM00925">
    <property type="entry name" value="MltA"/>
    <property type="match status" value="1"/>
</dbReference>
<keyword evidence="8" id="KW-1185">Reference proteome</keyword>
<dbReference type="GO" id="GO:0004553">
    <property type="term" value="F:hydrolase activity, hydrolyzing O-glycosyl compounds"/>
    <property type="evidence" value="ECO:0007669"/>
    <property type="project" value="InterPro"/>
</dbReference>
<evidence type="ECO:0000313" key="8">
    <source>
        <dbReference type="Proteomes" id="UP001165986"/>
    </source>
</evidence>
<evidence type="ECO:0000256" key="2">
    <source>
        <dbReference type="ARBA" id="ARBA00012587"/>
    </source>
</evidence>
<dbReference type="Gene3D" id="2.40.40.10">
    <property type="entry name" value="RlpA-like domain"/>
    <property type="match status" value="1"/>
</dbReference>
<dbReference type="InterPro" id="IPR010611">
    <property type="entry name" value="3D_dom"/>
</dbReference>
<dbReference type="GO" id="GO:0009254">
    <property type="term" value="P:peptidoglycan turnover"/>
    <property type="evidence" value="ECO:0007669"/>
    <property type="project" value="InterPro"/>
</dbReference>
<accession>A0AA40SW11</accession>
<organism evidence="7 8">
    <name type="scientific">Komarekiella delphini-convector SJRDD-AB1</name>
    <dbReference type="NCBI Taxonomy" id="2593771"/>
    <lineage>
        <taxon>Bacteria</taxon>
        <taxon>Bacillati</taxon>
        <taxon>Cyanobacteriota</taxon>
        <taxon>Cyanophyceae</taxon>
        <taxon>Nostocales</taxon>
        <taxon>Nostocaceae</taxon>
        <taxon>Komarekiella</taxon>
        <taxon>Komarekiella delphini-convector</taxon>
    </lineage>
</organism>
<dbReference type="CDD" id="cd14668">
    <property type="entry name" value="mlta_B"/>
    <property type="match status" value="1"/>
</dbReference>
<evidence type="ECO:0000259" key="6">
    <source>
        <dbReference type="SMART" id="SM00925"/>
    </source>
</evidence>
<proteinExistence type="predicted"/>
<feature type="domain" description="Lytic transglycosylase MltA" evidence="6">
    <location>
        <begin position="186"/>
        <end position="327"/>
    </location>
</feature>
<dbReference type="AlphaFoldDB" id="A0AA40SW11"/>
<dbReference type="Pfam" id="PF03562">
    <property type="entry name" value="MltA"/>
    <property type="match status" value="1"/>
</dbReference>
<dbReference type="RefSeq" id="WP_191757346.1">
    <property type="nucleotide sequence ID" value="NZ_VJXY01000008.1"/>
</dbReference>
<dbReference type="Proteomes" id="UP001165986">
    <property type="component" value="Unassembled WGS sequence"/>
</dbReference>
<dbReference type="GO" id="GO:0019867">
    <property type="term" value="C:outer membrane"/>
    <property type="evidence" value="ECO:0007669"/>
    <property type="project" value="InterPro"/>
</dbReference>
<dbReference type="EMBL" id="VJXY01000008">
    <property type="protein sequence ID" value="MBD6616104.1"/>
    <property type="molecule type" value="Genomic_DNA"/>
</dbReference>
<dbReference type="PANTHER" id="PTHR30124">
    <property type="entry name" value="MEMBRANE-BOUND LYTIC MUREIN TRANSGLYCOSYLASE A"/>
    <property type="match status" value="1"/>
</dbReference>
<dbReference type="InterPro" id="IPR036908">
    <property type="entry name" value="RlpA-like_sf"/>
</dbReference>
<comment type="catalytic activity">
    <reaction evidence="1">
        <text>Exolytic cleavage of the (1-&gt;4)-beta-glycosidic linkage between N-acetylmuramic acid (MurNAc) and N-acetylglucosamine (GlcNAc) residues in peptidoglycan, from either the reducing or the non-reducing ends of the peptidoglycan chains, with concomitant formation of a 1,6-anhydrobond in the MurNAc residue.</text>
        <dbReference type="EC" id="4.2.2.n1"/>
    </reaction>
</comment>
<name>A0AA40SW11_9NOST</name>
<evidence type="ECO:0000256" key="4">
    <source>
        <dbReference type="ARBA" id="ARBA00023316"/>
    </source>
</evidence>